<keyword evidence="2 3" id="KW-0175">Coiled coil</keyword>
<dbReference type="InterPro" id="IPR014315">
    <property type="entry name" value="ABC_heterocyst_DevB"/>
</dbReference>
<dbReference type="SUPFAM" id="SSF111369">
    <property type="entry name" value="HlyD-like secretion proteins"/>
    <property type="match status" value="1"/>
</dbReference>
<evidence type="ECO:0000313" key="6">
    <source>
        <dbReference type="Proteomes" id="UP001208690"/>
    </source>
</evidence>
<dbReference type="EMBL" id="JALIEB010000032">
    <property type="protein sequence ID" value="MCV3274224.1"/>
    <property type="molecule type" value="Genomic_DNA"/>
</dbReference>
<evidence type="ECO:0000256" key="2">
    <source>
        <dbReference type="ARBA" id="ARBA00023054"/>
    </source>
</evidence>
<gene>
    <name evidence="5" type="ORF">MUB52_22565</name>
</gene>
<dbReference type="PANTHER" id="PTHR32347:SF27">
    <property type="entry name" value="RND EFFLUX PUMP MEMBRANE FUSION PROTEIN BARREL-SANDWICH DOMAIN-CONTAINING PROTEIN"/>
    <property type="match status" value="1"/>
</dbReference>
<comment type="subcellular location">
    <subcellularLocation>
        <location evidence="1">Cell envelope</location>
    </subcellularLocation>
</comment>
<dbReference type="Gene3D" id="2.40.50.100">
    <property type="match status" value="1"/>
</dbReference>
<accession>A0ABT3BLI7</accession>
<keyword evidence="4" id="KW-0812">Transmembrane</keyword>
<sequence length="413" mass="43058">MSDPARKDLPLKDTGIERAVEKEDPAGPTKLRGRTGRLARVFLTVPGFVLAVLLGGVIGLYYQPPGLQAVFEVTGLQPGGGTDTPIALAIQQVQTHEEVAVISGGDVVALGRVIPKGDVVTVAPPFGAGDARVEELRVREGATVAAGDVLAVLDNREQLESAVETARAALLVRQAALLQAQADVDASLREARAALERAEATSQAADAELERTTSLLERGVTTRAVFDAALARATEAQRDVASREATLSRFDVAGDTPLPTVLLAKAEVAAAEADLASAELSLDESFVRAPIDGTVIAVNIRPGEKPGNDGIMELGNTAEMNVEAEVYQSMIGRVAIGDPVEITADAFSMPLNGTVSAIGLAIGRQTITSDDPAANTDARVVDVIVSLDADSSQRAARLTNLEVITRIDAGRDP</sequence>
<dbReference type="PANTHER" id="PTHR32347">
    <property type="entry name" value="EFFLUX SYSTEM COMPONENT YKNX-RELATED"/>
    <property type="match status" value="1"/>
</dbReference>
<keyword evidence="4" id="KW-1133">Transmembrane helix</keyword>
<evidence type="ECO:0000256" key="1">
    <source>
        <dbReference type="ARBA" id="ARBA00004196"/>
    </source>
</evidence>
<feature type="transmembrane region" description="Helical" evidence="4">
    <location>
        <begin position="41"/>
        <end position="62"/>
    </location>
</feature>
<keyword evidence="6" id="KW-1185">Reference proteome</keyword>
<dbReference type="Gene3D" id="2.40.30.170">
    <property type="match status" value="1"/>
</dbReference>
<organism evidence="5 6">
    <name type="scientific">Roseobacter sinensis</name>
    <dbReference type="NCBI Taxonomy" id="2931391"/>
    <lineage>
        <taxon>Bacteria</taxon>
        <taxon>Pseudomonadati</taxon>
        <taxon>Pseudomonadota</taxon>
        <taxon>Alphaproteobacteria</taxon>
        <taxon>Rhodobacterales</taxon>
        <taxon>Roseobacteraceae</taxon>
        <taxon>Roseobacter</taxon>
    </lineage>
</organism>
<keyword evidence="4" id="KW-0472">Membrane</keyword>
<feature type="coiled-coil region" evidence="3">
    <location>
        <begin position="181"/>
        <end position="215"/>
    </location>
</feature>
<proteinExistence type="predicted"/>
<reference evidence="5 6" key="1">
    <citation type="submission" date="2022-04" db="EMBL/GenBank/DDBJ databases">
        <title>Roseobacter sp. WL0113 is a bacterium isolated from neritic sediment.</title>
        <authorList>
            <person name="Wang L."/>
            <person name="He W."/>
            <person name="Zhang D.-F."/>
        </authorList>
    </citation>
    <scope>NUCLEOTIDE SEQUENCE [LARGE SCALE GENOMIC DNA]</scope>
    <source>
        <strain evidence="5 6">WL0113</strain>
    </source>
</reference>
<dbReference type="InterPro" id="IPR050465">
    <property type="entry name" value="UPF0194_transport"/>
</dbReference>
<dbReference type="Proteomes" id="UP001208690">
    <property type="component" value="Unassembled WGS sequence"/>
</dbReference>
<evidence type="ECO:0000256" key="3">
    <source>
        <dbReference type="SAM" id="Coils"/>
    </source>
</evidence>
<name>A0ABT3BLI7_9RHOB</name>
<dbReference type="RefSeq" id="WP_263846429.1">
    <property type="nucleotide sequence ID" value="NZ_JALIEB010000032.1"/>
</dbReference>
<dbReference type="NCBIfam" id="TIGR02971">
    <property type="entry name" value="heterocyst_DevB"/>
    <property type="match status" value="1"/>
</dbReference>
<evidence type="ECO:0000256" key="4">
    <source>
        <dbReference type="SAM" id="Phobius"/>
    </source>
</evidence>
<comment type="caution">
    <text evidence="5">The sequence shown here is derived from an EMBL/GenBank/DDBJ whole genome shotgun (WGS) entry which is preliminary data.</text>
</comment>
<evidence type="ECO:0000313" key="5">
    <source>
        <dbReference type="EMBL" id="MCV3274224.1"/>
    </source>
</evidence>
<protein>
    <submittedName>
        <fullName evidence="5">HlyD family efflux transporter periplasmic adaptor subunit</fullName>
    </submittedName>
</protein>
<dbReference type="Gene3D" id="1.10.287.470">
    <property type="entry name" value="Helix hairpin bin"/>
    <property type="match status" value="1"/>
</dbReference>